<evidence type="ECO:0000313" key="5">
    <source>
        <dbReference type="Proteomes" id="UP001530377"/>
    </source>
</evidence>
<proteinExistence type="predicted"/>
<feature type="compositionally biased region" description="Polar residues" evidence="2">
    <location>
        <begin position="275"/>
        <end position="289"/>
    </location>
</feature>
<evidence type="ECO:0000259" key="3">
    <source>
        <dbReference type="PROSITE" id="PS50848"/>
    </source>
</evidence>
<gene>
    <name evidence="4" type="ORF">ACHAXA_001676</name>
</gene>
<dbReference type="PANTHER" id="PTHR12136:SF41">
    <property type="entry name" value="PLECKSTRIN HOMOLOGY (PH) AND LIPID-BINDING START DOMAINS-CONTAINING PROTEIN"/>
    <property type="match status" value="1"/>
</dbReference>
<accession>A0ABD3RTK5</accession>
<dbReference type="InterPro" id="IPR023393">
    <property type="entry name" value="START-like_dom_sf"/>
</dbReference>
<evidence type="ECO:0000256" key="1">
    <source>
        <dbReference type="SAM" id="Coils"/>
    </source>
</evidence>
<dbReference type="EMBL" id="JALLPB020000183">
    <property type="protein sequence ID" value="KAL3815782.1"/>
    <property type="molecule type" value="Genomic_DNA"/>
</dbReference>
<dbReference type="Gene3D" id="3.30.530.20">
    <property type="match status" value="1"/>
</dbReference>
<name>A0ABD3RTK5_9STRA</name>
<feature type="domain" description="START" evidence="3">
    <location>
        <begin position="602"/>
        <end position="755"/>
    </location>
</feature>
<keyword evidence="5" id="KW-1185">Reference proteome</keyword>
<dbReference type="InterPro" id="IPR002913">
    <property type="entry name" value="START_lipid-bd_dom"/>
</dbReference>
<dbReference type="Pfam" id="PF01852">
    <property type="entry name" value="START"/>
    <property type="match status" value="1"/>
</dbReference>
<dbReference type="SUPFAM" id="SSF55961">
    <property type="entry name" value="Bet v1-like"/>
    <property type="match status" value="1"/>
</dbReference>
<reference evidence="4 5" key="1">
    <citation type="submission" date="2024-10" db="EMBL/GenBank/DDBJ databases">
        <title>Updated reference genomes for cyclostephanoid diatoms.</title>
        <authorList>
            <person name="Roberts W.R."/>
            <person name="Alverson A.J."/>
        </authorList>
    </citation>
    <scope>NUCLEOTIDE SEQUENCE [LARGE SCALE GENOMIC DNA]</scope>
    <source>
        <strain evidence="4 5">AJA228-03</strain>
    </source>
</reference>
<feature type="region of interest" description="Disordered" evidence="2">
    <location>
        <begin position="187"/>
        <end position="208"/>
    </location>
</feature>
<evidence type="ECO:0000313" key="4">
    <source>
        <dbReference type="EMBL" id="KAL3815782.1"/>
    </source>
</evidence>
<organism evidence="4 5">
    <name type="scientific">Cyclostephanos tholiformis</name>
    <dbReference type="NCBI Taxonomy" id="382380"/>
    <lineage>
        <taxon>Eukaryota</taxon>
        <taxon>Sar</taxon>
        <taxon>Stramenopiles</taxon>
        <taxon>Ochrophyta</taxon>
        <taxon>Bacillariophyta</taxon>
        <taxon>Coscinodiscophyceae</taxon>
        <taxon>Thalassiosirophycidae</taxon>
        <taxon>Stephanodiscales</taxon>
        <taxon>Stephanodiscaceae</taxon>
        <taxon>Cyclostephanos</taxon>
    </lineage>
</organism>
<evidence type="ECO:0000256" key="2">
    <source>
        <dbReference type="SAM" id="MobiDB-lite"/>
    </source>
</evidence>
<dbReference type="InterPro" id="IPR009769">
    <property type="entry name" value="EDR2_C"/>
</dbReference>
<comment type="caution">
    <text evidence="4">The sequence shown here is derived from an EMBL/GenBank/DDBJ whole genome shotgun (WGS) entry which is preliminary data.</text>
</comment>
<dbReference type="PROSITE" id="PS50848">
    <property type="entry name" value="START"/>
    <property type="match status" value="1"/>
</dbReference>
<dbReference type="CDD" id="cd00177">
    <property type="entry name" value="START"/>
    <property type="match status" value="1"/>
</dbReference>
<feature type="compositionally biased region" description="Polar residues" evidence="2">
    <location>
        <begin position="198"/>
        <end position="208"/>
    </location>
</feature>
<feature type="region of interest" description="Disordered" evidence="2">
    <location>
        <begin position="275"/>
        <end position="324"/>
    </location>
</feature>
<dbReference type="Proteomes" id="UP001530377">
    <property type="component" value="Unassembled WGS sequence"/>
</dbReference>
<dbReference type="AlphaFoldDB" id="A0ABD3RTK5"/>
<feature type="compositionally biased region" description="Basic and acidic residues" evidence="2">
    <location>
        <begin position="305"/>
        <end position="324"/>
    </location>
</feature>
<dbReference type="Pfam" id="PF07059">
    <property type="entry name" value="EDR2_C"/>
    <property type="match status" value="1"/>
</dbReference>
<keyword evidence="1" id="KW-0175">Coiled coil</keyword>
<dbReference type="InterPro" id="IPR045096">
    <property type="entry name" value="EDR2-like"/>
</dbReference>
<sequence length="1172" mass="128205">MSEAGEGIDKSFLRGVTSDFEDGDDDSSLDVYRRNICPFDAAHGICDTFGGGGTIRMEGYYARRHDVKAKGTFVITRGCSVGPVVLGSLDDPLMMGTVVAAAGGVGGVGVGETSDHPTTSIDGREKSKKKKRQFYCVQLTWSIKEKPSKAEQVIAQAKAQVAAEREKEAMQQQQQQIAVFQTASPKLEDGGGGDEVQDNNNNMNGSRSPMLQRTKQLVRRAKSESCVPAGSTRARPPAVLTVDDSENDCIGGGDSVHGRQLHPPTNPHAVKQTITKGVSQPSALSSESQAADPPFEAGPHKHYKHQIEKRTRDQQKSAEESQKVKELLTRREMYQRTKKRMIQGTKVAAVGTVAVTTGLLTAGAAAPAIALVVFGITAAAGGSGAMVGSKVFDKAQKRYDEYRSQKSFHLLIGASTYEEAMKWKLAIEYVINELANESDEGSGDVDQPGWITRQPSLGEHEGGDYCEGPAFAPKISPKIGTNGAMVDYASKNSPCHDTTPKWVPIQSGGMALWGLGGGGGNLRIHREELYGRSPYYPFPAYFGSWFSSQQQTSSFTTIPELGLGLSDQPFPPFKASMEVKSTSLDAFMCLMCSGRMPNEDLYDSGNGNGGGAPNSGQIASFRVLETIDDHMDVIHLVFRPLYLFPSWTAPRDFVLFRFWKYDDDGTYQICYDSGEHRDCPEVQGYVRGEMHSVYTIAPLKWKKKRAATDGGSLGATTTSASSKPSVRPNILNEECLLSLVVQINPKGWVPSTAYIPFFRNQGYGDAFAIMALHQMLDIKEALNSARFVAVPMDVTHYTSLDEPHGARMGSWKLPKRLLASGKPGSSEFYKAHTRQVRNIAAGGAMRARAESGQWHPFFSFDEDASHNSKFSGVNELNPADQYNMLLPSTNNDVNAPIDGAHLSANKSRKSDLSSISTIPPPTITDWWAETEASSFRVRGKTYKSDNTKVNAGPSIFRLFAADIVETDIPIMTGMCSHPKERVQLAMKREREALTKNKDVLSVSEMPAFVFAVNIAMPGPPNYHMIFYYAVDDLSTIDGSDGTPSSKLCKDFFFGSDNTFRDNTFKLIPQIIEGNFMVRKAVGSTPAIMGNKIKQTYFQGERFFELMIDTGSSAVAAGVIRICNGYARTLVVDLAFLLEGYNEQTLPERILGTVRLKNVEFGKKLRLVESFDE</sequence>
<protein>
    <recommendedName>
        <fullName evidence="3">START domain-containing protein</fullName>
    </recommendedName>
</protein>
<dbReference type="PANTHER" id="PTHR12136">
    <property type="entry name" value="ENHANCED DISEASE RESISTANCE-RELATED"/>
    <property type="match status" value="1"/>
</dbReference>
<feature type="coiled-coil region" evidence="1">
    <location>
        <begin position="154"/>
        <end position="183"/>
    </location>
</feature>